<organism evidence="2 3">
    <name type="scientific">Leptospira gomenensis</name>
    <dbReference type="NCBI Taxonomy" id="2484974"/>
    <lineage>
        <taxon>Bacteria</taxon>
        <taxon>Pseudomonadati</taxon>
        <taxon>Spirochaetota</taxon>
        <taxon>Spirochaetia</taxon>
        <taxon>Leptospirales</taxon>
        <taxon>Leptospiraceae</taxon>
        <taxon>Leptospira</taxon>
    </lineage>
</organism>
<dbReference type="EMBL" id="RQFA01000010">
    <property type="protein sequence ID" value="TGK38426.1"/>
    <property type="molecule type" value="Genomic_DNA"/>
</dbReference>
<dbReference type="OrthoDB" id="331017at2"/>
<sequence length="197" mass="23540">MEQRQEKGKLNCPRCANQLDNLKTEYGYFWICQSCFGHFISEKNIIKFYSEPIWTQIKATSKSKKNKRLISCPSCKSQMKNIILPDAQNEVEIDLCDSCEIIWFDKNEIEDLRLKDYVNQKAKDMKGEVFNLTTRKNANISEEAKIQYLLANVKLDHYHKNLKRKNIILDALTKRNHYYLDTYQFDYILYDYNYEDN</sequence>
<evidence type="ECO:0000259" key="1">
    <source>
        <dbReference type="Pfam" id="PF13453"/>
    </source>
</evidence>
<gene>
    <name evidence="2" type="ORF">EHQ17_01940</name>
</gene>
<comment type="caution">
    <text evidence="2">The sequence shown here is derived from an EMBL/GenBank/DDBJ whole genome shotgun (WGS) entry which is preliminary data.</text>
</comment>
<feature type="domain" description="Transcription factor zinc-finger" evidence="1">
    <location>
        <begin position="72"/>
        <end position="112"/>
    </location>
</feature>
<reference evidence="2" key="1">
    <citation type="journal article" date="2019" name="PLoS Negl. Trop. Dis.">
        <title>Revisiting the worldwide diversity of Leptospira species in the environment.</title>
        <authorList>
            <person name="Vincent A.T."/>
            <person name="Schiettekatte O."/>
            <person name="Bourhy P."/>
            <person name="Veyrier F.J."/>
            <person name="Picardeau M."/>
        </authorList>
    </citation>
    <scope>NUCLEOTIDE SEQUENCE [LARGE SCALE GENOMIC DNA]</scope>
    <source>
        <strain evidence="2">201800299</strain>
    </source>
</reference>
<keyword evidence="3" id="KW-1185">Reference proteome</keyword>
<name>A0A5F1YF38_9LEPT</name>
<evidence type="ECO:0000313" key="2">
    <source>
        <dbReference type="EMBL" id="TGK38426.1"/>
    </source>
</evidence>
<dbReference type="RefSeq" id="WP_135595148.1">
    <property type="nucleotide sequence ID" value="NZ_RQEZ01000003.1"/>
</dbReference>
<protein>
    <recommendedName>
        <fullName evidence="1">Transcription factor zinc-finger domain-containing protein</fullName>
    </recommendedName>
</protein>
<proteinExistence type="predicted"/>
<dbReference type="InterPro" id="IPR027392">
    <property type="entry name" value="TF_Znf"/>
</dbReference>
<dbReference type="Proteomes" id="UP000298277">
    <property type="component" value="Unassembled WGS sequence"/>
</dbReference>
<accession>A0A5F1YF38</accession>
<evidence type="ECO:0000313" key="3">
    <source>
        <dbReference type="Proteomes" id="UP000298277"/>
    </source>
</evidence>
<dbReference type="Pfam" id="PF13453">
    <property type="entry name" value="Zn_ribbon_TFIIB"/>
    <property type="match status" value="1"/>
</dbReference>
<dbReference type="AlphaFoldDB" id="A0A5F1YF38"/>